<proteinExistence type="predicted"/>
<accession>A0AAV0B3M7</accession>
<dbReference type="AlphaFoldDB" id="A0AAV0B3M7"/>
<dbReference type="Proteomes" id="UP001153365">
    <property type="component" value="Unassembled WGS sequence"/>
</dbReference>
<reference evidence="1" key="1">
    <citation type="submission" date="2022-06" db="EMBL/GenBank/DDBJ databases">
        <authorList>
            <consortium name="SYNGENTA / RWTH Aachen University"/>
        </authorList>
    </citation>
    <scope>NUCLEOTIDE SEQUENCE</scope>
</reference>
<gene>
    <name evidence="1" type="ORF">PPACK8108_LOCUS12134</name>
</gene>
<name>A0AAV0B3M7_PHAPC</name>
<comment type="caution">
    <text evidence="1">The sequence shown here is derived from an EMBL/GenBank/DDBJ whole genome shotgun (WGS) entry which is preliminary data.</text>
</comment>
<organism evidence="1 2">
    <name type="scientific">Phakopsora pachyrhizi</name>
    <name type="common">Asian soybean rust disease fungus</name>
    <dbReference type="NCBI Taxonomy" id="170000"/>
    <lineage>
        <taxon>Eukaryota</taxon>
        <taxon>Fungi</taxon>
        <taxon>Dikarya</taxon>
        <taxon>Basidiomycota</taxon>
        <taxon>Pucciniomycotina</taxon>
        <taxon>Pucciniomycetes</taxon>
        <taxon>Pucciniales</taxon>
        <taxon>Phakopsoraceae</taxon>
        <taxon>Phakopsora</taxon>
    </lineage>
</organism>
<keyword evidence="2" id="KW-1185">Reference proteome</keyword>
<protein>
    <submittedName>
        <fullName evidence="1">Expressed protein</fullName>
    </submittedName>
</protein>
<evidence type="ECO:0000313" key="2">
    <source>
        <dbReference type="Proteomes" id="UP001153365"/>
    </source>
</evidence>
<evidence type="ECO:0000313" key="1">
    <source>
        <dbReference type="EMBL" id="CAH7677017.1"/>
    </source>
</evidence>
<dbReference type="EMBL" id="CALTRL010002878">
    <property type="protein sequence ID" value="CAH7677017.1"/>
    <property type="molecule type" value="Genomic_DNA"/>
</dbReference>
<sequence>MTQAQGDESQVAHDQVLRSCCFSASIKRLTSSSVGAYPSKLVAEISHQVQIPSQREEVKAVDLVGPEDGVITLNIILKLNNQVLEVDRLLQSCNLIQEVLELVESKQNLSCIKKIGEPHAKDNGSTICGVKLWMKAVERNLENQLKVDGRPMARLKSINLDLDFKTKRVRYKEIDKRNNENSKKQKLDLRDDFVSLINTSALELPIKNLISSVINQFVHHYLFKRLPLIFNSEWNQTLCNSLPFQKSIAKSIYQLYINSQSAEIKCEIKN</sequence>